<comment type="caution">
    <text evidence="1">The sequence shown here is derived from an EMBL/GenBank/DDBJ whole genome shotgun (WGS) entry which is preliminary data.</text>
</comment>
<accession>A0A7W5FSU6</accession>
<reference evidence="1 2" key="1">
    <citation type="submission" date="2020-08" db="EMBL/GenBank/DDBJ databases">
        <title>Genomic Encyclopedia of Type Strains, Phase III (KMG-III): the genomes of soil and plant-associated and newly described type strains.</title>
        <authorList>
            <person name="Whitman W."/>
        </authorList>
    </citation>
    <scope>NUCLEOTIDE SEQUENCE [LARGE SCALE GENOMIC DNA]</scope>
    <source>
        <strain evidence="1 2">CECT 8897</strain>
    </source>
</reference>
<organism evidence="1 2">
    <name type="scientific">Pseudoduganella violacea</name>
    <dbReference type="NCBI Taxonomy" id="1715466"/>
    <lineage>
        <taxon>Bacteria</taxon>
        <taxon>Pseudomonadati</taxon>
        <taxon>Pseudomonadota</taxon>
        <taxon>Betaproteobacteria</taxon>
        <taxon>Burkholderiales</taxon>
        <taxon>Oxalobacteraceae</taxon>
        <taxon>Telluria group</taxon>
        <taxon>Pseudoduganella</taxon>
    </lineage>
</organism>
<evidence type="ECO:0000313" key="2">
    <source>
        <dbReference type="Proteomes" id="UP000541535"/>
    </source>
</evidence>
<evidence type="ECO:0000313" key="1">
    <source>
        <dbReference type="EMBL" id="MBB3118115.1"/>
    </source>
</evidence>
<dbReference type="RefSeq" id="WP_183440077.1">
    <property type="nucleotide sequence ID" value="NZ_JACHXD010000003.1"/>
</dbReference>
<dbReference type="EMBL" id="JACHXD010000003">
    <property type="protein sequence ID" value="MBB3118115.1"/>
    <property type="molecule type" value="Genomic_DNA"/>
</dbReference>
<sequence>MYALKVSINDGAPIVAGADDLAVLNTIINCVGQLGPATMPNGTEQAVDLHVSIGGLTGRRDGASDEHLGWLKMQPLQVGDTITVQLIETSAVDAPISGEAAAERKRDEKEYFEHCRRVYLELKDKYEI</sequence>
<gene>
    <name evidence="1" type="ORF">FHS03_001146</name>
</gene>
<proteinExistence type="predicted"/>
<keyword evidence="2" id="KW-1185">Reference proteome</keyword>
<dbReference type="AlphaFoldDB" id="A0A7W5FSU6"/>
<protein>
    <submittedName>
        <fullName evidence="1">Uncharacterized protein</fullName>
    </submittedName>
</protein>
<name>A0A7W5FSU6_9BURK</name>
<dbReference type="Proteomes" id="UP000541535">
    <property type="component" value="Unassembled WGS sequence"/>
</dbReference>